<sequence length="204" mass="22576">MIVFLRGTVTKVTATYADVDVSGVGYRVFITEPHAKLLSTKSETFIYTYHQVREDAALLFGFESESLREWFELLIGVSGIGPKGALQMLSSVSVPELATAIQDEDLDALCKLPGIGKKTGQRLIVELKEKVTKLEWESLGEMVNKPLQPLKSKRHPLEDDATAALVALGYPDKFAGEKVRQVLEKGRYETVTEVIRAALQQLVP</sequence>
<dbReference type="SUPFAM" id="SSF47781">
    <property type="entry name" value="RuvA domain 2-like"/>
    <property type="match status" value="1"/>
</dbReference>
<dbReference type="Gene3D" id="2.40.50.140">
    <property type="entry name" value="Nucleic acid-binding proteins"/>
    <property type="match status" value="1"/>
</dbReference>
<dbReference type="InterPro" id="IPR000085">
    <property type="entry name" value="RuvA"/>
</dbReference>
<keyword evidence="9" id="KW-1185">Reference proteome</keyword>
<evidence type="ECO:0000256" key="3">
    <source>
        <dbReference type="ARBA" id="ARBA00023125"/>
    </source>
</evidence>
<dbReference type="Proteomes" id="UP000663505">
    <property type="component" value="Chromosome"/>
</dbReference>
<dbReference type="InterPro" id="IPR010994">
    <property type="entry name" value="RuvA_2-like"/>
</dbReference>
<dbReference type="GO" id="GO:0009378">
    <property type="term" value="F:four-way junction helicase activity"/>
    <property type="evidence" value="ECO:0007669"/>
    <property type="project" value="InterPro"/>
</dbReference>
<comment type="function">
    <text evidence="6">The RuvA-RuvB-RuvC complex processes Holliday junction (HJ) DNA during genetic recombination and DNA repair, while the RuvA-RuvB complex plays an important role in the rescue of blocked DNA replication forks via replication fork reversal (RFR). RuvA specifically binds to HJ cruciform DNA, conferring on it an open structure. The RuvB hexamer acts as an ATP-dependent pump, pulling dsDNA into and through the RuvAB complex. HJ branch migration allows RuvC to scan DNA until it finds its consensus sequence, where it cleaves and resolves the cruciform DNA.</text>
</comment>
<dbReference type="InterPro" id="IPR013849">
    <property type="entry name" value="DNA_helicase_Holl-junc_RuvA_I"/>
</dbReference>
<evidence type="ECO:0000256" key="1">
    <source>
        <dbReference type="ARBA" id="ARBA00022490"/>
    </source>
</evidence>
<name>A0A9X7VXE2_9BACL</name>
<keyword evidence="1 6" id="KW-0963">Cytoplasm</keyword>
<evidence type="ECO:0000259" key="7">
    <source>
        <dbReference type="SMART" id="SM00278"/>
    </source>
</evidence>
<comment type="subcellular location">
    <subcellularLocation>
        <location evidence="6">Cytoplasm</location>
    </subcellularLocation>
</comment>
<dbReference type="SMART" id="SM00278">
    <property type="entry name" value="HhH1"/>
    <property type="match status" value="2"/>
</dbReference>
<keyword evidence="4 6" id="KW-0233">DNA recombination</keyword>
<dbReference type="Pfam" id="PF07499">
    <property type="entry name" value="RuvA_C"/>
    <property type="match status" value="1"/>
</dbReference>
<dbReference type="GO" id="GO:0000400">
    <property type="term" value="F:four-way junction DNA binding"/>
    <property type="evidence" value="ECO:0007669"/>
    <property type="project" value="UniProtKB-UniRule"/>
</dbReference>
<comment type="subunit">
    <text evidence="6">Homotetramer. Forms an RuvA(8)-RuvB(12)-Holliday junction (HJ) complex. HJ DNA is sandwiched between 2 RuvA tetramers; dsDNA enters through RuvA and exits via RuvB. An RuvB hexamer assembles on each DNA strand where it exits the tetramer. Each RuvB hexamer is contacted by two RuvA subunits (via domain III) on 2 adjacent RuvB subunits; this complex drives branch migration. In the full resolvosome a probable DNA-RuvA(4)-RuvB(12)-RuvC(2) complex forms which resolves the HJ.</text>
</comment>
<dbReference type="Gene3D" id="1.10.150.20">
    <property type="entry name" value="5' to 3' exonuclease, C-terminal subdomain"/>
    <property type="match status" value="1"/>
</dbReference>
<evidence type="ECO:0000313" key="9">
    <source>
        <dbReference type="Proteomes" id="UP000663505"/>
    </source>
</evidence>
<dbReference type="GO" id="GO:0006281">
    <property type="term" value="P:DNA repair"/>
    <property type="evidence" value="ECO:0007669"/>
    <property type="project" value="UniProtKB-UniRule"/>
</dbReference>
<dbReference type="InterPro" id="IPR003583">
    <property type="entry name" value="Hlx-hairpin-Hlx_DNA-bd_motif"/>
</dbReference>
<dbReference type="SUPFAM" id="SSF50249">
    <property type="entry name" value="Nucleic acid-binding proteins"/>
    <property type="match status" value="1"/>
</dbReference>
<dbReference type="EMBL" id="CP071182">
    <property type="protein sequence ID" value="QSO46242.1"/>
    <property type="molecule type" value="Genomic_DNA"/>
</dbReference>
<dbReference type="GO" id="GO:0005524">
    <property type="term" value="F:ATP binding"/>
    <property type="evidence" value="ECO:0007669"/>
    <property type="project" value="InterPro"/>
</dbReference>
<evidence type="ECO:0000256" key="2">
    <source>
        <dbReference type="ARBA" id="ARBA00022763"/>
    </source>
</evidence>
<evidence type="ECO:0000256" key="5">
    <source>
        <dbReference type="ARBA" id="ARBA00023204"/>
    </source>
</evidence>
<keyword evidence="3 6" id="KW-0238">DNA-binding</keyword>
<dbReference type="GO" id="GO:0009379">
    <property type="term" value="C:Holliday junction helicase complex"/>
    <property type="evidence" value="ECO:0007669"/>
    <property type="project" value="InterPro"/>
</dbReference>
<dbReference type="InterPro" id="IPR012340">
    <property type="entry name" value="NA-bd_OB-fold"/>
</dbReference>
<evidence type="ECO:0000256" key="4">
    <source>
        <dbReference type="ARBA" id="ARBA00023172"/>
    </source>
</evidence>
<dbReference type="Pfam" id="PF01330">
    <property type="entry name" value="RuvA_N"/>
    <property type="match status" value="1"/>
</dbReference>
<dbReference type="SUPFAM" id="SSF46929">
    <property type="entry name" value="DNA helicase RuvA subunit, C-terminal domain"/>
    <property type="match status" value="1"/>
</dbReference>
<dbReference type="AlphaFoldDB" id="A0A9X7VXE2"/>
<feature type="region of interest" description="Domain III" evidence="6">
    <location>
        <begin position="159"/>
        <end position="204"/>
    </location>
</feature>
<gene>
    <name evidence="6 8" type="primary">ruvA</name>
    <name evidence="8" type="ORF">JZ786_17280</name>
</gene>
<comment type="similarity">
    <text evidence="6">Belongs to the RuvA family.</text>
</comment>
<protein>
    <recommendedName>
        <fullName evidence="6">Holliday junction branch migration complex subunit RuvA</fullName>
    </recommendedName>
</protein>
<accession>A0A9X7VXE2</accession>
<keyword evidence="5 6" id="KW-0234">DNA repair</keyword>
<organism evidence="8 9">
    <name type="scientific">Alicyclobacillus mengziensis</name>
    <dbReference type="NCBI Taxonomy" id="2931921"/>
    <lineage>
        <taxon>Bacteria</taxon>
        <taxon>Bacillati</taxon>
        <taxon>Bacillota</taxon>
        <taxon>Bacilli</taxon>
        <taxon>Bacillales</taxon>
        <taxon>Alicyclobacillaceae</taxon>
        <taxon>Alicyclobacillus</taxon>
    </lineage>
</organism>
<comment type="caution">
    <text evidence="6">Lacks conserved residue(s) required for the propagation of feature annotation.</text>
</comment>
<dbReference type="GO" id="GO:0006310">
    <property type="term" value="P:DNA recombination"/>
    <property type="evidence" value="ECO:0007669"/>
    <property type="project" value="UniProtKB-UniRule"/>
</dbReference>
<dbReference type="RefSeq" id="WP_206655611.1">
    <property type="nucleotide sequence ID" value="NZ_CP071182.1"/>
</dbReference>
<dbReference type="NCBIfam" id="TIGR00084">
    <property type="entry name" value="ruvA"/>
    <property type="match status" value="1"/>
</dbReference>
<dbReference type="GO" id="GO:0005737">
    <property type="term" value="C:cytoplasm"/>
    <property type="evidence" value="ECO:0007669"/>
    <property type="project" value="UniProtKB-SubCell"/>
</dbReference>
<proteinExistence type="inferred from homology"/>
<reference evidence="8 9" key="1">
    <citation type="submission" date="2021-02" db="EMBL/GenBank/DDBJ databases">
        <title>Alicyclobacillus curvatus sp. nov. and Alicyclobacillus mengziensis sp. nov., two acidophilic bacteria isolated from acid mine drainage.</title>
        <authorList>
            <person name="Huang Y."/>
        </authorList>
    </citation>
    <scope>NUCLEOTIDE SEQUENCE [LARGE SCALE GENOMIC DNA]</scope>
    <source>
        <strain evidence="8 9">S30H14</strain>
    </source>
</reference>
<keyword evidence="2 6" id="KW-0227">DNA damage</keyword>
<feature type="domain" description="Helix-hairpin-helix DNA-binding motif class 1" evidence="7">
    <location>
        <begin position="72"/>
        <end position="91"/>
    </location>
</feature>
<dbReference type="GO" id="GO:0048476">
    <property type="term" value="C:Holliday junction resolvase complex"/>
    <property type="evidence" value="ECO:0007669"/>
    <property type="project" value="UniProtKB-UniRule"/>
</dbReference>
<dbReference type="Pfam" id="PF14520">
    <property type="entry name" value="HHH_5"/>
    <property type="match status" value="1"/>
</dbReference>
<dbReference type="HAMAP" id="MF_00031">
    <property type="entry name" value="DNA_HJ_migration_RuvA"/>
    <property type="match status" value="1"/>
</dbReference>
<evidence type="ECO:0000256" key="6">
    <source>
        <dbReference type="HAMAP-Rule" id="MF_00031"/>
    </source>
</evidence>
<comment type="domain">
    <text evidence="6">Has three domains with a flexible linker between the domains II and III and assumes an 'L' shape. Domain III is highly mobile and contacts RuvB.</text>
</comment>
<dbReference type="InterPro" id="IPR011114">
    <property type="entry name" value="RuvA_C"/>
</dbReference>
<dbReference type="Gene3D" id="1.10.8.10">
    <property type="entry name" value="DNA helicase RuvA subunit, C-terminal domain"/>
    <property type="match status" value="1"/>
</dbReference>
<feature type="domain" description="Helix-hairpin-helix DNA-binding motif class 1" evidence="7">
    <location>
        <begin position="107"/>
        <end position="126"/>
    </location>
</feature>
<dbReference type="CDD" id="cd14332">
    <property type="entry name" value="UBA_RuvA_C"/>
    <property type="match status" value="1"/>
</dbReference>
<dbReference type="InterPro" id="IPR036267">
    <property type="entry name" value="RuvA_C_sf"/>
</dbReference>
<evidence type="ECO:0000313" key="8">
    <source>
        <dbReference type="EMBL" id="QSO46242.1"/>
    </source>
</evidence>
<dbReference type="KEGG" id="afx:JZ786_17280"/>